<dbReference type="GO" id="GO:0005829">
    <property type="term" value="C:cytosol"/>
    <property type="evidence" value="ECO:0007669"/>
    <property type="project" value="TreeGrafter"/>
</dbReference>
<dbReference type="InterPro" id="IPR003409">
    <property type="entry name" value="MORN"/>
</dbReference>
<dbReference type="OrthoDB" id="312720at2759"/>
<dbReference type="Pfam" id="PF02493">
    <property type="entry name" value="MORN"/>
    <property type="match status" value="3"/>
</dbReference>
<dbReference type="SMART" id="SM00698">
    <property type="entry name" value="MORN"/>
    <property type="match status" value="2"/>
</dbReference>
<dbReference type="PANTHER" id="PTHR43215">
    <property type="entry name" value="RADIAL SPOKE HEAD 1 HOMOLOG"/>
    <property type="match status" value="1"/>
</dbReference>
<protein>
    <recommendedName>
        <fullName evidence="5">MORN repeat-containing protein 5</fullName>
    </recommendedName>
</protein>
<evidence type="ECO:0000313" key="4">
    <source>
        <dbReference type="Proteomes" id="UP000041254"/>
    </source>
</evidence>
<dbReference type="Gene3D" id="2.20.110.10">
    <property type="entry name" value="Histone H3 K4-specific methyltransferase SET7/9 N-terminal domain"/>
    <property type="match status" value="1"/>
</dbReference>
<reference evidence="3 4" key="1">
    <citation type="submission" date="2014-11" db="EMBL/GenBank/DDBJ databases">
        <authorList>
            <person name="Zhu J."/>
            <person name="Qi W."/>
            <person name="Song R."/>
        </authorList>
    </citation>
    <scope>NUCLEOTIDE SEQUENCE [LARGE SCALE GENOMIC DNA]</scope>
</reference>
<gene>
    <name evidence="3" type="ORF">Vbra_66</name>
</gene>
<dbReference type="EMBL" id="CDMY01000515">
    <property type="protein sequence ID" value="CEM19555.1"/>
    <property type="molecule type" value="Genomic_DNA"/>
</dbReference>
<dbReference type="PANTHER" id="PTHR43215:SF14">
    <property type="entry name" value="RADIAL SPOKE HEAD 1 HOMOLOG"/>
    <property type="match status" value="1"/>
</dbReference>
<dbReference type="SUPFAM" id="SSF82185">
    <property type="entry name" value="Histone H3 K4-specific methyltransferase SET7/9 N-terminal domain"/>
    <property type="match status" value="1"/>
</dbReference>
<evidence type="ECO:0000313" key="3">
    <source>
        <dbReference type="EMBL" id="CEM19555.1"/>
    </source>
</evidence>
<evidence type="ECO:0000256" key="1">
    <source>
        <dbReference type="ARBA" id="ARBA00022737"/>
    </source>
</evidence>
<dbReference type="PhylomeDB" id="A0A0G4FXG4"/>
<keyword evidence="2" id="KW-0175">Coiled coil</keyword>
<accession>A0A0G4FXG4</accession>
<feature type="coiled-coil region" evidence="2">
    <location>
        <begin position="20"/>
        <end position="75"/>
    </location>
</feature>
<evidence type="ECO:0008006" key="5">
    <source>
        <dbReference type="Google" id="ProtNLM"/>
    </source>
</evidence>
<organism evidence="3 4">
    <name type="scientific">Vitrella brassicaformis (strain CCMP3155)</name>
    <dbReference type="NCBI Taxonomy" id="1169540"/>
    <lineage>
        <taxon>Eukaryota</taxon>
        <taxon>Sar</taxon>
        <taxon>Alveolata</taxon>
        <taxon>Colpodellida</taxon>
        <taxon>Vitrellaceae</taxon>
        <taxon>Vitrella</taxon>
    </lineage>
</organism>
<proteinExistence type="predicted"/>
<sequence>MSHAAGVSSPYTGGHTTITAEQLLKQLSVHEDLRETLKLNANEWKRRCEVAEADRDNWKRRCEQAEQRLKQYGEEPDSLSSLSWEGGIYQGYVRHGIFVRNMRPHGEGTLRTMDEKETLYQGQWNDGKKEGRGQELRNGRVIYDGQWLEGKRHGQGKAYTSSGVVWFSGEWKNDRIDKGTLFPEGRWGEGAKADGTPKYPVAATEWQAGDKLPKTNVQGTGRNLPQFLEGYGLAEFLPDDAM</sequence>
<evidence type="ECO:0000256" key="2">
    <source>
        <dbReference type="SAM" id="Coils"/>
    </source>
</evidence>
<dbReference type="AlphaFoldDB" id="A0A0G4FXG4"/>
<dbReference type="Proteomes" id="UP000041254">
    <property type="component" value="Unassembled WGS sequence"/>
</dbReference>
<keyword evidence="1" id="KW-0677">Repeat</keyword>
<keyword evidence="4" id="KW-1185">Reference proteome</keyword>
<dbReference type="VEuPathDB" id="CryptoDB:Vbra_66"/>
<name>A0A0G4FXG4_VITBC</name>
<dbReference type="InParanoid" id="A0A0G4FXG4"/>